<feature type="region of interest" description="Disordered" evidence="1">
    <location>
        <begin position="233"/>
        <end position="264"/>
    </location>
</feature>
<sequence length="345" mass="37639">MSSSPSSSSSITNSSSSIPTMTPISHIVSIKLTPDNYPLWKAQLLHYFRGQDLYGYLDGTVTLPPQTIDALHPDTGAVNNIPNPAHSQWLRQDSLILSTLMSSMTEGVLAQIVSHATSHEVWRALETKFSSQSRARTIQVRTQLANAKKGNQSANDYFLSIKKLADELAMAGQPLKCDDIISYVLAGLGHEYDSFVSSIYARTDHVTLEEVYSLLIVTESRINRHHLSTPAPLAEANIVQRQSQQSNNRGRGGSRGTDEGTPIRHANSVSSQAIVAAEHPLSSSISAEPPQPTTDPTVTQGNTRTHAMVTRSRNNIFKPKATPDDVVRSSVAISVVLQLYKRATM</sequence>
<organism evidence="2 3">
    <name type="scientific">Nyssa sinensis</name>
    <dbReference type="NCBI Taxonomy" id="561372"/>
    <lineage>
        <taxon>Eukaryota</taxon>
        <taxon>Viridiplantae</taxon>
        <taxon>Streptophyta</taxon>
        <taxon>Embryophyta</taxon>
        <taxon>Tracheophyta</taxon>
        <taxon>Spermatophyta</taxon>
        <taxon>Magnoliopsida</taxon>
        <taxon>eudicotyledons</taxon>
        <taxon>Gunneridae</taxon>
        <taxon>Pentapetalae</taxon>
        <taxon>asterids</taxon>
        <taxon>Cornales</taxon>
        <taxon>Nyssaceae</taxon>
        <taxon>Nyssa</taxon>
    </lineage>
</organism>
<reference evidence="2 3" key="1">
    <citation type="submission" date="2019-09" db="EMBL/GenBank/DDBJ databases">
        <title>A chromosome-level genome assembly of the Chinese tupelo Nyssa sinensis.</title>
        <authorList>
            <person name="Yang X."/>
            <person name="Kang M."/>
            <person name="Yang Y."/>
            <person name="Xiong H."/>
            <person name="Wang M."/>
            <person name="Zhang Z."/>
            <person name="Wang Z."/>
            <person name="Wu H."/>
            <person name="Ma T."/>
            <person name="Liu J."/>
            <person name="Xi Z."/>
        </authorList>
    </citation>
    <scope>NUCLEOTIDE SEQUENCE [LARGE SCALE GENOMIC DNA]</scope>
    <source>
        <strain evidence="2">J267</strain>
        <tissue evidence="2">Leaf</tissue>
    </source>
</reference>
<name>A0A5J5BF64_9ASTE</name>
<feature type="compositionally biased region" description="Low complexity" evidence="1">
    <location>
        <begin position="240"/>
        <end position="249"/>
    </location>
</feature>
<feature type="region of interest" description="Disordered" evidence="1">
    <location>
        <begin position="279"/>
        <end position="303"/>
    </location>
</feature>
<gene>
    <name evidence="2" type="ORF">F0562_025251</name>
</gene>
<proteinExistence type="predicted"/>
<dbReference type="Proteomes" id="UP000325577">
    <property type="component" value="Linkage Group LG13"/>
</dbReference>
<protein>
    <submittedName>
        <fullName evidence="2">Uncharacterized protein</fullName>
    </submittedName>
</protein>
<dbReference type="PANTHER" id="PTHR47481:SF10">
    <property type="entry name" value="COPIA-LIKE POLYPROTEIN_RETROTRANSPOSON"/>
    <property type="match status" value="1"/>
</dbReference>
<dbReference type="Pfam" id="PF14223">
    <property type="entry name" value="Retrotran_gag_2"/>
    <property type="match status" value="1"/>
</dbReference>
<evidence type="ECO:0000256" key="1">
    <source>
        <dbReference type="SAM" id="MobiDB-lite"/>
    </source>
</evidence>
<dbReference type="OrthoDB" id="913913at2759"/>
<dbReference type="PANTHER" id="PTHR47481">
    <property type="match status" value="1"/>
</dbReference>
<dbReference type="AlphaFoldDB" id="A0A5J5BF64"/>
<evidence type="ECO:0000313" key="3">
    <source>
        <dbReference type="Proteomes" id="UP000325577"/>
    </source>
</evidence>
<keyword evidence="3" id="KW-1185">Reference proteome</keyword>
<evidence type="ECO:0000313" key="2">
    <source>
        <dbReference type="EMBL" id="KAA8541288.1"/>
    </source>
</evidence>
<dbReference type="EMBL" id="CM018036">
    <property type="protein sequence ID" value="KAA8541288.1"/>
    <property type="molecule type" value="Genomic_DNA"/>
</dbReference>
<accession>A0A5J5BF64</accession>